<evidence type="ECO:0000313" key="3">
    <source>
        <dbReference type="Proteomes" id="UP000199546"/>
    </source>
</evidence>
<protein>
    <submittedName>
        <fullName evidence="2">Uncharacterized protein</fullName>
    </submittedName>
</protein>
<evidence type="ECO:0000313" key="2">
    <source>
        <dbReference type="EMBL" id="SFU07990.1"/>
    </source>
</evidence>
<dbReference type="EMBL" id="FPBA01000039">
    <property type="protein sequence ID" value="SFU07990.1"/>
    <property type="molecule type" value="Genomic_DNA"/>
</dbReference>
<accession>A0A1I7D8K9</accession>
<feature type="region of interest" description="Disordered" evidence="1">
    <location>
        <begin position="324"/>
        <end position="368"/>
    </location>
</feature>
<organism evidence="2 3">
    <name type="scientific">Geodermatophilus amargosae</name>
    <dbReference type="NCBI Taxonomy" id="1296565"/>
    <lineage>
        <taxon>Bacteria</taxon>
        <taxon>Bacillati</taxon>
        <taxon>Actinomycetota</taxon>
        <taxon>Actinomycetes</taxon>
        <taxon>Geodermatophilales</taxon>
        <taxon>Geodermatophilaceae</taxon>
        <taxon>Geodermatophilus</taxon>
    </lineage>
</organism>
<evidence type="ECO:0000256" key="1">
    <source>
        <dbReference type="SAM" id="MobiDB-lite"/>
    </source>
</evidence>
<name>A0A1I7D8K9_9ACTN</name>
<gene>
    <name evidence="2" type="ORF">SAMN05660657_05464</name>
</gene>
<reference evidence="3" key="1">
    <citation type="submission" date="2016-10" db="EMBL/GenBank/DDBJ databases">
        <authorList>
            <person name="Varghese N."/>
            <person name="Submissions S."/>
        </authorList>
    </citation>
    <scope>NUCLEOTIDE SEQUENCE [LARGE SCALE GENOMIC DNA]</scope>
    <source>
        <strain evidence="3">DSM 46136</strain>
    </source>
</reference>
<feature type="region of interest" description="Disordered" evidence="1">
    <location>
        <begin position="248"/>
        <end position="312"/>
    </location>
</feature>
<keyword evidence="3" id="KW-1185">Reference proteome</keyword>
<proteinExistence type="predicted"/>
<sequence length="368" mass="37533">MPTVMTGRPHLIPSALHGVLVAAQTPFPPPFSFRGVPMLSGCRHPRTRFRVGSGKGSCQCRNPGDRPRGQAVGKGRTGVAVGVGERPCHLDESARNRHAVRCGSALSAKCPHCVQPGSRTACTTAAVAAKLRAAPCRTVSGASAGLCLICGSAILAGTALHAVDVRALRCAQRRMVGVYWHACARSAHSSCSRAGVAVPVVASTASAPPVHARAWNGGRGRRLQRATCAQPAACDGTRQAPVVLRMPASDRSAGGGRPVRAVTAGPGLCHPLTRRPGGGKRSACRRRGSGRGSAAGRVAGPPPGLTGPPVASWAPRPAWCAVTPRSGGAAVGRGSRGRRGGAQPPTRRRPSAGGLMPALRGRVATPKG</sequence>
<dbReference type="AlphaFoldDB" id="A0A1I7D8K9"/>
<dbReference type="Proteomes" id="UP000199546">
    <property type="component" value="Unassembled WGS sequence"/>
</dbReference>